<dbReference type="AlphaFoldDB" id="A0A8J4D5K9"/>
<dbReference type="EMBL" id="BNCQ01000002">
    <property type="protein sequence ID" value="GIL95485.1"/>
    <property type="molecule type" value="Genomic_DNA"/>
</dbReference>
<dbReference type="SUPFAM" id="SSF48371">
    <property type="entry name" value="ARM repeat"/>
    <property type="match status" value="1"/>
</dbReference>
<comment type="caution">
    <text evidence="2">The sequence shown here is derived from an EMBL/GenBank/DDBJ whole genome shotgun (WGS) entry which is preliminary data.</text>
</comment>
<evidence type="ECO:0000313" key="1">
    <source>
        <dbReference type="EMBL" id="GIL81928.1"/>
    </source>
</evidence>
<name>A0A8J4D5K9_9CHLO</name>
<dbReference type="EMBL" id="BNCP01000022">
    <property type="protein sequence ID" value="GIL81928.1"/>
    <property type="molecule type" value="Genomic_DNA"/>
</dbReference>
<organism evidence="2 3">
    <name type="scientific">Volvox reticuliferus</name>
    <dbReference type="NCBI Taxonomy" id="1737510"/>
    <lineage>
        <taxon>Eukaryota</taxon>
        <taxon>Viridiplantae</taxon>
        <taxon>Chlorophyta</taxon>
        <taxon>core chlorophytes</taxon>
        <taxon>Chlorophyceae</taxon>
        <taxon>CS clade</taxon>
        <taxon>Chlamydomonadales</taxon>
        <taxon>Volvocaceae</taxon>
        <taxon>Volvox</taxon>
    </lineage>
</organism>
<dbReference type="InterPro" id="IPR011989">
    <property type="entry name" value="ARM-like"/>
</dbReference>
<evidence type="ECO:0000313" key="3">
    <source>
        <dbReference type="Proteomes" id="UP000722791"/>
    </source>
</evidence>
<accession>A0A8J4D5K9</accession>
<dbReference type="Proteomes" id="UP000747110">
    <property type="component" value="Unassembled WGS sequence"/>
</dbReference>
<evidence type="ECO:0000313" key="2">
    <source>
        <dbReference type="EMBL" id="GIL95485.1"/>
    </source>
</evidence>
<gene>
    <name evidence="1" type="ORF">Vretifemale_10689</name>
    <name evidence="2" type="ORF">Vretimale_1457</name>
</gene>
<protein>
    <submittedName>
        <fullName evidence="2">Uncharacterized protein</fullName>
    </submittedName>
</protein>
<reference evidence="2" key="1">
    <citation type="journal article" date="2021" name="Proc. Natl. Acad. Sci. U.S.A.">
        <title>Three genomes in the algal genus Volvox reveal the fate of a haploid sex-determining region after a transition to homothallism.</title>
        <authorList>
            <person name="Yamamoto K."/>
            <person name="Hamaji T."/>
            <person name="Kawai-Toyooka H."/>
            <person name="Matsuzaki R."/>
            <person name="Takahashi F."/>
            <person name="Nishimura Y."/>
            <person name="Kawachi M."/>
            <person name="Noguchi H."/>
            <person name="Minakuchi Y."/>
            <person name="Umen J.G."/>
            <person name="Toyoda A."/>
            <person name="Nozaki H."/>
        </authorList>
    </citation>
    <scope>NUCLEOTIDE SEQUENCE</scope>
    <source>
        <strain evidence="2">NIES-3785</strain>
        <strain evidence="1">NIES-3786</strain>
    </source>
</reference>
<evidence type="ECO:0000313" key="4">
    <source>
        <dbReference type="Proteomes" id="UP000747110"/>
    </source>
</evidence>
<dbReference type="Proteomes" id="UP000722791">
    <property type="component" value="Unassembled WGS sequence"/>
</dbReference>
<keyword evidence="4" id="KW-1185">Reference proteome</keyword>
<dbReference type="Gene3D" id="1.25.10.10">
    <property type="entry name" value="Leucine-rich Repeat Variant"/>
    <property type="match status" value="1"/>
</dbReference>
<proteinExistence type="predicted"/>
<dbReference type="OrthoDB" id="532542at2759"/>
<sequence>MDTSVVTQVAVERYIREEVSNLQNDERKAQAMAGLCILLTQLQEPSVPDELINAIPTFYSLLDDAQSSDRGIQANACAVLSGLMVVSEELQKRIINDGVVRRLQQLITAVADTEERTLQLNALACLAEALRDRKEEAEAFVAAGGLAPVLQLCDPGLPVRLQEAAADVVCAVACADSTDGGLSEQGAVEKLVSLLATPNHDVRVRALMGLGMMLPKSNDHQVLVARNTAAITNLLAIMRQQEDQDCRIVARDIFAGLARNSQCKDFIAKAMRT</sequence>
<dbReference type="InterPro" id="IPR016024">
    <property type="entry name" value="ARM-type_fold"/>
</dbReference>